<feature type="compositionally biased region" description="Low complexity" evidence="1">
    <location>
        <begin position="962"/>
        <end position="976"/>
    </location>
</feature>
<feature type="compositionally biased region" description="Basic and acidic residues" evidence="1">
    <location>
        <begin position="815"/>
        <end position="826"/>
    </location>
</feature>
<name>A0A5C3F300_9BASI</name>
<feature type="compositionally biased region" description="Polar residues" evidence="1">
    <location>
        <begin position="673"/>
        <end position="682"/>
    </location>
</feature>
<evidence type="ECO:0000256" key="1">
    <source>
        <dbReference type="SAM" id="MobiDB-lite"/>
    </source>
</evidence>
<dbReference type="Proteomes" id="UP000323386">
    <property type="component" value="Unassembled WGS sequence"/>
</dbReference>
<feature type="compositionally biased region" description="Low complexity" evidence="1">
    <location>
        <begin position="428"/>
        <end position="438"/>
    </location>
</feature>
<feature type="compositionally biased region" description="Low complexity" evidence="1">
    <location>
        <begin position="349"/>
        <end position="359"/>
    </location>
</feature>
<feature type="region of interest" description="Disordered" evidence="1">
    <location>
        <begin position="954"/>
        <end position="1049"/>
    </location>
</feature>
<feature type="compositionally biased region" description="Acidic residues" evidence="1">
    <location>
        <begin position="257"/>
        <end position="286"/>
    </location>
</feature>
<protein>
    <recommendedName>
        <fullName evidence="4">Coilin</fullName>
    </recommendedName>
</protein>
<dbReference type="EMBL" id="OOIP01000011">
    <property type="protein sequence ID" value="SPO38702.1"/>
    <property type="molecule type" value="Genomic_DNA"/>
</dbReference>
<feature type="region of interest" description="Disordered" evidence="1">
    <location>
        <begin position="777"/>
        <end position="803"/>
    </location>
</feature>
<feature type="region of interest" description="Disordered" evidence="1">
    <location>
        <begin position="154"/>
        <end position="228"/>
    </location>
</feature>
<feature type="compositionally biased region" description="Acidic residues" evidence="1">
    <location>
        <begin position="785"/>
        <end position="796"/>
    </location>
</feature>
<evidence type="ECO:0000313" key="2">
    <source>
        <dbReference type="EMBL" id="SPO38702.1"/>
    </source>
</evidence>
<feature type="region of interest" description="Disordered" evidence="1">
    <location>
        <begin position="815"/>
        <end position="859"/>
    </location>
</feature>
<feature type="region of interest" description="Disordered" evidence="1">
    <location>
        <begin position="591"/>
        <end position="611"/>
    </location>
</feature>
<feature type="region of interest" description="Disordered" evidence="1">
    <location>
        <begin position="651"/>
        <end position="682"/>
    </location>
</feature>
<sequence length="1068" mass="112257">MVKHSAARSTTAKARGISVSSADSASAVAPLFPRPTFRHPAAPSIASASSTPQQLPSSSLRIKISTQPPLPISRFLTTFNASAPYPFVDLAEKILSSLARVAHTNDAVSLLARCTSESLSLSIDGFEIIPDDVVATIRDGDLIDVSIHPQHALQLTSSSSKAAGKLSRASHQVTERPRKRQRRRSTPDSSSSASTSSSVSSSTSSSSDSSSSRNSHSSGSDPEPPLDAEASDALLQANRIAALMRSELGGRGGSGSDSEDDDVEDDDAEEGQDEYNGEADDGEGYSDADRGGQEGTQPSQDAYGPRTPRASAKVIPPGGDIDGDYDIDDFPKPPPGLGQPMALPGSLPSGRARSSVKSAAAVTMPVPPSLGSLGGSSSVAAAMAAFEARKKASGPKNRAQPRVVAPEIKAAPRSSDPIQLPDDKNDDGATSSVSSSKSGSDDLESSASSDTDGDDDSSSGDAASRSPSISDSAPSEVVRPARVRAPVSATSGSPDSPQVLIPPGQGTNRTKRRNQKKRQREKQMRQARAEADFLAAKDRAERRSRGEVVDDAEYTETKEKIDAKGENLGWAIDLCPSRDIDTIVARPTLTQHGVEQQASELPPGGGSLGLDASDARRAQATAQKLAAAPSRQFAGVTPAPTLEEIAARMLASRPVGPVTRKTKKDRAHASGPFKSQPSTVDTQDGQLAIPAAFAAAAATTSATAAEFDSSHAAGTSIAASRPIASNSRIAAQHHKTGKKWNPVPPPSQRPPSEIPSSIKVTSIDCVEWYEREYELMQQQQQQLVDEAEADEQDEDEATRAYRAMQREVKEKLAARKREEALQKHAELAQQAQAEGDQVTLAHGAPAQAPDEDKEDEREISVEILAEKTLKIRPQINKVQGRGQRPAPGHGQGQRPSQSQGAARHAAIAVRVDPTDSVTELDYGDPDDSAAWMPRKKTRIEAAPTSFAAAATAALSEGTMGKASSQPANAGGAAADRSAGKCDEPAETEVGQSIGRMQQLLEGLQKDEGGGKAGNDDAGDGARGQRDRDDQVEQGQVRGRGQDEDASLTELERARKRALATLKSRSLQP</sequence>
<proteinExistence type="predicted"/>
<reference evidence="2 3" key="1">
    <citation type="submission" date="2018-03" db="EMBL/GenBank/DDBJ databases">
        <authorList>
            <person name="Guldener U."/>
        </authorList>
    </citation>
    <scope>NUCLEOTIDE SEQUENCE [LARGE SCALE GENOMIC DNA]</scope>
    <source>
        <strain evidence="2 3">DAOM196992</strain>
    </source>
</reference>
<evidence type="ECO:0000313" key="3">
    <source>
        <dbReference type="Proteomes" id="UP000323386"/>
    </source>
</evidence>
<dbReference type="AlphaFoldDB" id="A0A5C3F300"/>
<feature type="region of interest" description="Disordered" evidence="1">
    <location>
        <begin position="388"/>
        <end position="529"/>
    </location>
</feature>
<accession>A0A5C3F300</accession>
<feature type="region of interest" description="Disordered" evidence="1">
    <location>
        <begin position="707"/>
        <end position="758"/>
    </location>
</feature>
<keyword evidence="3" id="KW-1185">Reference proteome</keyword>
<feature type="region of interest" description="Disordered" evidence="1">
    <location>
        <begin position="872"/>
        <end position="936"/>
    </location>
</feature>
<organism evidence="2 3">
    <name type="scientific">Pseudozyma flocculosa</name>
    <dbReference type="NCBI Taxonomy" id="84751"/>
    <lineage>
        <taxon>Eukaryota</taxon>
        <taxon>Fungi</taxon>
        <taxon>Dikarya</taxon>
        <taxon>Basidiomycota</taxon>
        <taxon>Ustilaginomycotina</taxon>
        <taxon>Ustilaginomycetes</taxon>
        <taxon>Ustilaginales</taxon>
        <taxon>Ustilaginaceae</taxon>
        <taxon>Pseudozyma</taxon>
    </lineage>
</organism>
<feature type="region of interest" description="Disordered" evidence="1">
    <location>
        <begin position="245"/>
        <end position="359"/>
    </location>
</feature>
<feature type="compositionally biased region" description="Basic residues" evidence="1">
    <location>
        <begin position="509"/>
        <end position="520"/>
    </location>
</feature>
<gene>
    <name evidence="2" type="ORF">PSFLO_04181</name>
</gene>
<evidence type="ECO:0008006" key="4">
    <source>
        <dbReference type="Google" id="ProtNLM"/>
    </source>
</evidence>
<feature type="compositionally biased region" description="Pro residues" evidence="1">
    <location>
        <begin position="742"/>
        <end position="753"/>
    </location>
</feature>
<feature type="compositionally biased region" description="Low complexity" evidence="1">
    <location>
        <begin position="187"/>
        <end position="221"/>
    </location>
</feature>
<feature type="compositionally biased region" description="Low complexity" evidence="1">
    <location>
        <begin position="459"/>
        <end position="489"/>
    </location>
</feature>